<keyword evidence="5 7" id="KW-1133">Transmembrane helix</keyword>
<dbReference type="SUPFAM" id="SSF161098">
    <property type="entry name" value="MetI-like"/>
    <property type="match status" value="1"/>
</dbReference>
<feature type="transmembrane region" description="Helical" evidence="7">
    <location>
        <begin position="49"/>
        <end position="73"/>
    </location>
</feature>
<dbReference type="RefSeq" id="WP_377428301.1">
    <property type="nucleotide sequence ID" value="NZ_JBHSPR010000037.1"/>
</dbReference>
<dbReference type="InterPro" id="IPR051393">
    <property type="entry name" value="ABC_transporter_permease"/>
</dbReference>
<gene>
    <name evidence="10" type="ORF">ACFP2T_31855</name>
</gene>
<feature type="transmembrane region" description="Helical" evidence="7">
    <location>
        <begin position="297"/>
        <end position="321"/>
    </location>
</feature>
<comment type="caution">
    <text evidence="10">The sequence shown here is derived from an EMBL/GenBank/DDBJ whole genome shotgun (WGS) entry which is preliminary data.</text>
</comment>
<evidence type="ECO:0000256" key="5">
    <source>
        <dbReference type="ARBA" id="ARBA00022989"/>
    </source>
</evidence>
<feature type="domain" description="ABC transmembrane type-1" evidence="9">
    <location>
        <begin position="110"/>
        <end position="318"/>
    </location>
</feature>
<evidence type="ECO:0000256" key="3">
    <source>
        <dbReference type="ARBA" id="ARBA00022475"/>
    </source>
</evidence>
<feature type="compositionally biased region" description="Basic and acidic residues" evidence="8">
    <location>
        <begin position="12"/>
        <end position="21"/>
    </location>
</feature>
<evidence type="ECO:0000256" key="8">
    <source>
        <dbReference type="SAM" id="MobiDB-lite"/>
    </source>
</evidence>
<keyword evidence="3" id="KW-1003">Cell membrane</keyword>
<accession>A0ABW1KH28</accession>
<proteinExistence type="inferred from homology"/>
<keyword evidence="6 7" id="KW-0472">Membrane</keyword>
<feature type="region of interest" description="Disordered" evidence="8">
    <location>
        <begin position="1"/>
        <end position="44"/>
    </location>
</feature>
<feature type="transmembrane region" description="Helical" evidence="7">
    <location>
        <begin position="195"/>
        <end position="218"/>
    </location>
</feature>
<dbReference type="Gene3D" id="1.10.3720.10">
    <property type="entry name" value="MetI-like"/>
    <property type="match status" value="1"/>
</dbReference>
<evidence type="ECO:0000313" key="11">
    <source>
        <dbReference type="Proteomes" id="UP001596203"/>
    </source>
</evidence>
<comment type="subcellular location">
    <subcellularLocation>
        <location evidence="1 7">Cell membrane</location>
        <topology evidence="1 7">Multi-pass membrane protein</topology>
    </subcellularLocation>
</comment>
<dbReference type="EMBL" id="JBHSPR010000037">
    <property type="protein sequence ID" value="MFC6020750.1"/>
    <property type="molecule type" value="Genomic_DNA"/>
</dbReference>
<name>A0ABW1KH28_9ACTN</name>
<dbReference type="Proteomes" id="UP001596203">
    <property type="component" value="Unassembled WGS sequence"/>
</dbReference>
<keyword evidence="11" id="KW-1185">Reference proteome</keyword>
<dbReference type="InterPro" id="IPR000515">
    <property type="entry name" value="MetI-like"/>
</dbReference>
<keyword evidence="2 7" id="KW-0813">Transport</keyword>
<evidence type="ECO:0000256" key="2">
    <source>
        <dbReference type="ARBA" id="ARBA00022448"/>
    </source>
</evidence>
<dbReference type="Pfam" id="PF00528">
    <property type="entry name" value="BPD_transp_1"/>
    <property type="match status" value="1"/>
</dbReference>
<keyword evidence="4 7" id="KW-0812">Transmembrane</keyword>
<evidence type="ECO:0000256" key="1">
    <source>
        <dbReference type="ARBA" id="ARBA00004651"/>
    </source>
</evidence>
<feature type="compositionally biased region" description="Basic residues" evidence="8">
    <location>
        <begin position="31"/>
        <end position="44"/>
    </location>
</feature>
<dbReference type="CDD" id="cd06261">
    <property type="entry name" value="TM_PBP2"/>
    <property type="match status" value="1"/>
</dbReference>
<evidence type="ECO:0000256" key="6">
    <source>
        <dbReference type="ARBA" id="ARBA00023136"/>
    </source>
</evidence>
<evidence type="ECO:0000259" key="9">
    <source>
        <dbReference type="PROSITE" id="PS50928"/>
    </source>
</evidence>
<comment type="similarity">
    <text evidence="7">Belongs to the binding-protein-dependent transport system permease family.</text>
</comment>
<dbReference type="PANTHER" id="PTHR30193:SF37">
    <property type="entry name" value="INNER MEMBRANE ABC TRANSPORTER PERMEASE PROTEIN YCJO"/>
    <property type="match status" value="1"/>
</dbReference>
<dbReference type="PANTHER" id="PTHR30193">
    <property type="entry name" value="ABC TRANSPORTER PERMEASE PROTEIN"/>
    <property type="match status" value="1"/>
</dbReference>
<sequence length="339" mass="36826">MTTSTPASRHSAPADRPDRGVPPEPVPVRPARARRPTRGRRSSRRHRPLWMLAPGAVLTILVVVVPLVVALHISLLDLDQYSFRQWVRAPFIGLGNYTEAVRQSGAVHAIGLSTSYAAIVTVLTLPIGVAAALATQNSFRGRGLVRSVFLIPYVLPAFVVGTVWRIILQPDGVANGMLARLGVDGGLWLNGRQSFWALVIVQIWSSWPLLYLLALAGLQSVDPVVHEAAALDGAGWWVKLRYVIFPYLRGPVSLAVIIAFLHNINNFTLPFVLFGVPSPRDVEVLPVLTYVESFQNFRFGLSAAMAVLSLVLIAIPLAGYLRAVRLDVGTESAGKEGEA</sequence>
<evidence type="ECO:0000256" key="7">
    <source>
        <dbReference type="RuleBase" id="RU363032"/>
    </source>
</evidence>
<organism evidence="10 11">
    <name type="scientific">Plantactinospora solaniradicis</name>
    <dbReference type="NCBI Taxonomy" id="1723736"/>
    <lineage>
        <taxon>Bacteria</taxon>
        <taxon>Bacillati</taxon>
        <taxon>Actinomycetota</taxon>
        <taxon>Actinomycetes</taxon>
        <taxon>Micromonosporales</taxon>
        <taxon>Micromonosporaceae</taxon>
        <taxon>Plantactinospora</taxon>
    </lineage>
</organism>
<feature type="transmembrane region" description="Helical" evidence="7">
    <location>
        <begin position="116"/>
        <end position="135"/>
    </location>
</feature>
<protein>
    <submittedName>
        <fullName evidence="10">Carbohydrate ABC transporter permease</fullName>
    </submittedName>
</protein>
<reference evidence="11" key="1">
    <citation type="journal article" date="2019" name="Int. J. Syst. Evol. Microbiol.">
        <title>The Global Catalogue of Microorganisms (GCM) 10K type strain sequencing project: providing services to taxonomists for standard genome sequencing and annotation.</title>
        <authorList>
            <consortium name="The Broad Institute Genomics Platform"/>
            <consortium name="The Broad Institute Genome Sequencing Center for Infectious Disease"/>
            <person name="Wu L."/>
            <person name="Ma J."/>
        </authorList>
    </citation>
    <scope>NUCLEOTIDE SEQUENCE [LARGE SCALE GENOMIC DNA]</scope>
    <source>
        <strain evidence="11">ZS-35-S2</strain>
    </source>
</reference>
<dbReference type="PROSITE" id="PS50928">
    <property type="entry name" value="ABC_TM1"/>
    <property type="match status" value="1"/>
</dbReference>
<evidence type="ECO:0000313" key="10">
    <source>
        <dbReference type="EMBL" id="MFC6020750.1"/>
    </source>
</evidence>
<evidence type="ECO:0000256" key="4">
    <source>
        <dbReference type="ARBA" id="ARBA00022692"/>
    </source>
</evidence>
<dbReference type="InterPro" id="IPR035906">
    <property type="entry name" value="MetI-like_sf"/>
</dbReference>
<feature type="transmembrane region" description="Helical" evidence="7">
    <location>
        <begin position="147"/>
        <end position="167"/>
    </location>
</feature>